<name>A0ABY9EDT4_9GAMM</name>
<dbReference type="Proteomes" id="UP001321520">
    <property type="component" value="Chromosome"/>
</dbReference>
<evidence type="ECO:0000313" key="2">
    <source>
        <dbReference type="Proteomes" id="UP001321520"/>
    </source>
</evidence>
<sequence>MNTDLMTTDPDFFMKLDAAIRKDLDNEAKIENFICKSWKQYYDLGNPENFEDTESPEYTEYSLDNSEHLHRFEKPLPHTSTISVYHDYRAEKEDLLDASSLMELIQNADSYEEKLLDFFINYTFGNGGSHAEGKHYNYALQTAEWLEKKSFTQRTFMTRLLCLESIVIPTRQHGPILEFRCAWDEEHGEYVEIENGKIIKSDYP</sequence>
<gene>
    <name evidence="1" type="ORF">M8T91_13520</name>
</gene>
<dbReference type="EMBL" id="CP098023">
    <property type="protein sequence ID" value="WKD48906.1"/>
    <property type="molecule type" value="Genomic_DNA"/>
</dbReference>
<dbReference type="RefSeq" id="WP_301414692.1">
    <property type="nucleotide sequence ID" value="NZ_CP098023.1"/>
</dbReference>
<reference evidence="1 2" key="1">
    <citation type="submission" date="2022-05" db="EMBL/GenBank/DDBJ databases">
        <title>Microbulbifer sp. nov., isolated from sponge.</title>
        <authorList>
            <person name="Gao L."/>
        </authorList>
    </citation>
    <scope>NUCLEOTIDE SEQUENCE [LARGE SCALE GENOMIC DNA]</scope>
    <source>
        <strain evidence="1 2">MI-G</strain>
    </source>
</reference>
<accession>A0ABY9EDT4</accession>
<proteinExistence type="predicted"/>
<organism evidence="1 2">
    <name type="scientific">Microbulbifer spongiae</name>
    <dbReference type="NCBI Taxonomy" id="2944933"/>
    <lineage>
        <taxon>Bacteria</taxon>
        <taxon>Pseudomonadati</taxon>
        <taxon>Pseudomonadota</taxon>
        <taxon>Gammaproteobacteria</taxon>
        <taxon>Cellvibrionales</taxon>
        <taxon>Microbulbiferaceae</taxon>
        <taxon>Microbulbifer</taxon>
    </lineage>
</organism>
<evidence type="ECO:0000313" key="1">
    <source>
        <dbReference type="EMBL" id="WKD48906.1"/>
    </source>
</evidence>
<keyword evidence="2" id="KW-1185">Reference proteome</keyword>
<protein>
    <submittedName>
        <fullName evidence="1">Uncharacterized protein</fullName>
    </submittedName>
</protein>